<dbReference type="Pfam" id="PF04023">
    <property type="entry name" value="FeoA"/>
    <property type="match status" value="1"/>
</dbReference>
<dbReference type="AlphaFoldDB" id="A0A1N7MFN3"/>
<dbReference type="SUPFAM" id="SSF50037">
    <property type="entry name" value="C-terminal domain of transcriptional repressors"/>
    <property type="match status" value="1"/>
</dbReference>
<proteinExistence type="predicted"/>
<dbReference type="InterPro" id="IPR007167">
    <property type="entry name" value="Fe-transptr_FeoA-like"/>
</dbReference>
<sequence length="75" mass="8420">MTLDSLKRGEQRKILDISGSDALRQRLATLGILRGQPIQLSAVSPWGNPRVYRLGRQQICLRNEDAACIKVTEDE</sequence>
<dbReference type="SMART" id="SM00899">
    <property type="entry name" value="FeoA"/>
    <property type="match status" value="1"/>
</dbReference>
<feature type="domain" description="Ferrous iron transporter FeoA-like" evidence="2">
    <location>
        <begin position="1"/>
        <end position="73"/>
    </location>
</feature>
<dbReference type="Proteomes" id="UP000185999">
    <property type="component" value="Unassembled WGS sequence"/>
</dbReference>
<dbReference type="GO" id="GO:0046914">
    <property type="term" value="F:transition metal ion binding"/>
    <property type="evidence" value="ECO:0007669"/>
    <property type="project" value="InterPro"/>
</dbReference>
<evidence type="ECO:0000313" key="3">
    <source>
        <dbReference type="EMBL" id="SIS84934.1"/>
    </source>
</evidence>
<dbReference type="Gene3D" id="2.30.30.90">
    <property type="match status" value="1"/>
</dbReference>
<dbReference type="STRING" id="619304.SAMN05421760_10617"/>
<dbReference type="InterPro" id="IPR008988">
    <property type="entry name" value="Transcriptional_repressor_C"/>
</dbReference>
<evidence type="ECO:0000313" key="4">
    <source>
        <dbReference type="Proteomes" id="UP000185999"/>
    </source>
</evidence>
<keyword evidence="1" id="KW-0408">Iron</keyword>
<keyword evidence="4" id="KW-1185">Reference proteome</keyword>
<dbReference type="PANTHER" id="PTHR42954:SF2">
    <property type="entry name" value="FE(2+) TRANSPORT PROTEIN A"/>
    <property type="match status" value="1"/>
</dbReference>
<protein>
    <submittedName>
        <fullName evidence="3">Ferrous iron transport protein A</fullName>
    </submittedName>
</protein>
<dbReference type="InterPro" id="IPR038157">
    <property type="entry name" value="FeoA_core_dom"/>
</dbReference>
<gene>
    <name evidence="3" type="ORF">SAMN05421760_10617</name>
</gene>
<accession>A0A1N7MFN3</accession>
<evidence type="ECO:0000256" key="1">
    <source>
        <dbReference type="ARBA" id="ARBA00023004"/>
    </source>
</evidence>
<dbReference type="RefSeq" id="WP_054341870.1">
    <property type="nucleotide sequence ID" value="NZ_FTOE01000006.1"/>
</dbReference>
<organism evidence="3 4">
    <name type="scientific">Neptunomonas antarctica</name>
    <dbReference type="NCBI Taxonomy" id="619304"/>
    <lineage>
        <taxon>Bacteria</taxon>
        <taxon>Pseudomonadati</taxon>
        <taxon>Pseudomonadota</taxon>
        <taxon>Gammaproteobacteria</taxon>
        <taxon>Oceanospirillales</taxon>
        <taxon>Oceanospirillaceae</taxon>
        <taxon>Neptunomonas</taxon>
    </lineage>
</organism>
<evidence type="ECO:0000259" key="2">
    <source>
        <dbReference type="SMART" id="SM00899"/>
    </source>
</evidence>
<dbReference type="PANTHER" id="PTHR42954">
    <property type="entry name" value="FE(2+) TRANSPORT PROTEIN A"/>
    <property type="match status" value="1"/>
</dbReference>
<name>A0A1N7MFN3_9GAMM</name>
<reference evidence="4" key="1">
    <citation type="submission" date="2017-01" db="EMBL/GenBank/DDBJ databases">
        <authorList>
            <person name="Varghese N."/>
            <person name="Submissions S."/>
        </authorList>
    </citation>
    <scope>NUCLEOTIDE SEQUENCE [LARGE SCALE GENOMIC DNA]</scope>
    <source>
        <strain evidence="4">DSM 22306</strain>
    </source>
</reference>
<dbReference type="EMBL" id="FTOE01000006">
    <property type="protein sequence ID" value="SIS84934.1"/>
    <property type="molecule type" value="Genomic_DNA"/>
</dbReference>
<dbReference type="InterPro" id="IPR052713">
    <property type="entry name" value="FeoA"/>
</dbReference>